<dbReference type="PATRIC" id="fig|1094558.3.peg.1398"/>
<reference evidence="2 3" key="1">
    <citation type="submission" date="2012-03" db="EMBL/GenBank/DDBJ databases">
        <title>The Genome Sequence of Bartonella tamiae Th239.</title>
        <authorList>
            <consortium name="The Broad Institute Genome Sequencing Platform"/>
            <consortium name="The Broad Institute Genome Sequencing Center for Infectious Disease"/>
            <person name="Feldgarden M."/>
            <person name="Kirby J."/>
            <person name="Kosoy M."/>
            <person name="Birtles R."/>
            <person name="Probert W.S."/>
            <person name="Chiaraviglio L."/>
            <person name="Young S.K."/>
            <person name="Zeng Q."/>
            <person name="Gargeya S."/>
            <person name="Fitzgerald M."/>
            <person name="Haas B."/>
            <person name="Abouelleil A."/>
            <person name="Alvarado L."/>
            <person name="Arachchi H.M."/>
            <person name="Berlin A."/>
            <person name="Chapman S.B."/>
            <person name="Gearin G."/>
            <person name="Goldberg J."/>
            <person name="Griggs A."/>
            <person name="Gujja S."/>
            <person name="Hansen M."/>
            <person name="Heiman D."/>
            <person name="Howarth C."/>
            <person name="Larimer J."/>
            <person name="Lui A."/>
            <person name="MacDonald P.J.P."/>
            <person name="McCowen C."/>
            <person name="Montmayeur A."/>
            <person name="Murphy C."/>
            <person name="Neiman D."/>
            <person name="Pearson M."/>
            <person name="Priest M."/>
            <person name="Roberts A."/>
            <person name="Saif S."/>
            <person name="Shea T."/>
            <person name="Sisk P."/>
            <person name="Stolte C."/>
            <person name="Sykes S."/>
            <person name="Wortman J."/>
            <person name="Nusbaum C."/>
            <person name="Birren B."/>
        </authorList>
    </citation>
    <scope>NUCLEOTIDE SEQUENCE [LARGE SCALE GENOMIC DNA]</scope>
    <source>
        <strain evidence="2 3">Th239</strain>
    </source>
</reference>
<dbReference type="CDD" id="cd03116">
    <property type="entry name" value="MobB"/>
    <property type="match status" value="1"/>
</dbReference>
<organism evidence="2 3">
    <name type="scientific">Bartonella tamiae Th239</name>
    <dbReference type="NCBI Taxonomy" id="1094558"/>
    <lineage>
        <taxon>Bacteria</taxon>
        <taxon>Pseudomonadati</taxon>
        <taxon>Pseudomonadota</taxon>
        <taxon>Alphaproteobacteria</taxon>
        <taxon>Hyphomicrobiales</taxon>
        <taxon>Bartonellaceae</taxon>
        <taxon>Bartonella</taxon>
    </lineage>
</organism>
<dbReference type="EMBL" id="AIMB01000008">
    <property type="protein sequence ID" value="EJF88746.1"/>
    <property type="molecule type" value="Genomic_DNA"/>
</dbReference>
<proteinExistence type="predicted"/>
<keyword evidence="3" id="KW-1185">Reference proteome</keyword>
<dbReference type="Gene3D" id="3.40.50.300">
    <property type="entry name" value="P-loop containing nucleotide triphosphate hydrolases"/>
    <property type="match status" value="1"/>
</dbReference>
<dbReference type="STRING" id="1094558.ME5_01297"/>
<evidence type="ECO:0000313" key="3">
    <source>
        <dbReference type="Proteomes" id="UP000008952"/>
    </source>
</evidence>
<dbReference type="eggNOG" id="COG1763">
    <property type="taxonomic scope" value="Bacteria"/>
</dbReference>
<dbReference type="HOGENOM" id="CLU_068199_2_1_5"/>
<dbReference type="PANTHER" id="PTHR40072">
    <property type="entry name" value="MOLYBDOPTERIN-GUANINE DINUCLEOTIDE BIOSYNTHESIS ADAPTER PROTEIN-RELATED"/>
    <property type="match status" value="1"/>
</dbReference>
<dbReference type="InterPro" id="IPR004435">
    <property type="entry name" value="MobB_dom"/>
</dbReference>
<dbReference type="Proteomes" id="UP000008952">
    <property type="component" value="Unassembled WGS sequence"/>
</dbReference>
<sequence length="172" mass="19264">MKCNKKILGITGWKNNGKTTLVTSLVAALTMRGYKVSTIKHAHHNFDIDHEGTDSWKHRQAGAQEVAIVSSKRFAYIHENTVDNEMSLSSVIDLIGPCDLIIVEGFKNEPHEKIEVRLKNGQTGLPLNESDNNIVAIASDMPIENVQLPYFNIDNIEGITDFAEDHLKLRQK</sequence>
<dbReference type="InterPro" id="IPR027417">
    <property type="entry name" value="P-loop_NTPase"/>
</dbReference>
<name>J0QSA3_9HYPH</name>
<dbReference type="OrthoDB" id="9804758at2"/>
<gene>
    <name evidence="2" type="ORF">ME5_01297</name>
</gene>
<dbReference type="Pfam" id="PF03205">
    <property type="entry name" value="MobB"/>
    <property type="match status" value="1"/>
</dbReference>
<comment type="caution">
    <text evidence="2">The sequence shown here is derived from an EMBL/GenBank/DDBJ whole genome shotgun (WGS) entry which is preliminary data.</text>
</comment>
<dbReference type="RefSeq" id="WP_008039542.1">
    <property type="nucleotide sequence ID" value="NZ_JH725147.1"/>
</dbReference>
<protein>
    <submittedName>
        <fullName evidence="2">Molybdopterin-guanine dinucleotide biosynthesis protein B</fullName>
    </submittedName>
</protein>
<dbReference type="NCBIfam" id="TIGR00176">
    <property type="entry name" value="mobB"/>
    <property type="match status" value="1"/>
</dbReference>
<evidence type="ECO:0000313" key="2">
    <source>
        <dbReference type="EMBL" id="EJF88746.1"/>
    </source>
</evidence>
<dbReference type="GO" id="GO:0005525">
    <property type="term" value="F:GTP binding"/>
    <property type="evidence" value="ECO:0007669"/>
    <property type="project" value="InterPro"/>
</dbReference>
<feature type="domain" description="Molybdopterin-guanine dinucleotide biosynthesis protein B (MobB)" evidence="1">
    <location>
        <begin position="7"/>
        <end position="140"/>
    </location>
</feature>
<dbReference type="InterPro" id="IPR052539">
    <property type="entry name" value="MGD_biosynthesis_adapter"/>
</dbReference>
<dbReference type="GO" id="GO:0006777">
    <property type="term" value="P:Mo-molybdopterin cofactor biosynthetic process"/>
    <property type="evidence" value="ECO:0007669"/>
    <property type="project" value="InterPro"/>
</dbReference>
<dbReference type="SUPFAM" id="SSF52540">
    <property type="entry name" value="P-loop containing nucleoside triphosphate hydrolases"/>
    <property type="match status" value="1"/>
</dbReference>
<dbReference type="PANTHER" id="PTHR40072:SF1">
    <property type="entry name" value="MOLYBDOPTERIN-GUANINE DINUCLEOTIDE BIOSYNTHESIS ADAPTER PROTEIN"/>
    <property type="match status" value="1"/>
</dbReference>
<evidence type="ECO:0000259" key="1">
    <source>
        <dbReference type="Pfam" id="PF03205"/>
    </source>
</evidence>
<accession>J0QSA3</accession>
<dbReference type="AlphaFoldDB" id="J0QSA3"/>